<dbReference type="GO" id="GO:0009073">
    <property type="term" value="P:aromatic amino acid family biosynthetic process"/>
    <property type="evidence" value="ECO:0007669"/>
    <property type="project" value="UniProtKB-KW"/>
</dbReference>
<dbReference type="SUPFAM" id="SSF51735">
    <property type="entry name" value="NAD(P)-binding Rossmann-fold domains"/>
    <property type="match status" value="1"/>
</dbReference>
<dbReference type="InterPro" id="IPR011342">
    <property type="entry name" value="Shikimate_DH"/>
</dbReference>
<dbReference type="Pfam" id="PF01488">
    <property type="entry name" value="Shikimate_DH"/>
    <property type="match status" value="1"/>
</dbReference>
<dbReference type="Gene3D" id="3.40.50.720">
    <property type="entry name" value="NAD(P)-binding Rossmann-like Domain"/>
    <property type="match status" value="1"/>
</dbReference>
<feature type="active site" description="Proton acceptor" evidence="8">
    <location>
        <position position="72"/>
    </location>
</feature>
<comment type="caution">
    <text evidence="8">Lacks conserved residue(s) required for the propagation of feature annotation.</text>
</comment>
<dbReference type="GO" id="GO:0008652">
    <property type="term" value="P:amino acid biosynthetic process"/>
    <property type="evidence" value="ECO:0007669"/>
    <property type="project" value="UniProtKB-KW"/>
</dbReference>
<evidence type="ECO:0000256" key="2">
    <source>
        <dbReference type="ARBA" id="ARBA00012962"/>
    </source>
</evidence>
<evidence type="ECO:0000256" key="4">
    <source>
        <dbReference type="ARBA" id="ARBA00022857"/>
    </source>
</evidence>
<dbReference type="KEGG" id="bid:Bind_0104"/>
<keyword evidence="6 8" id="KW-0057">Aromatic amino acid biosynthesis</keyword>
<comment type="catalytic activity">
    <reaction evidence="7 8">
        <text>shikimate + NADP(+) = 3-dehydroshikimate + NADPH + H(+)</text>
        <dbReference type="Rhea" id="RHEA:17737"/>
        <dbReference type="ChEBI" id="CHEBI:15378"/>
        <dbReference type="ChEBI" id="CHEBI:16630"/>
        <dbReference type="ChEBI" id="CHEBI:36208"/>
        <dbReference type="ChEBI" id="CHEBI:57783"/>
        <dbReference type="ChEBI" id="CHEBI:58349"/>
        <dbReference type="EC" id="1.1.1.25"/>
    </reaction>
</comment>
<feature type="binding site" evidence="8">
    <location>
        <position position="108"/>
    </location>
    <ligand>
        <name>shikimate</name>
        <dbReference type="ChEBI" id="CHEBI:36208"/>
    </ligand>
</feature>
<dbReference type="InterPro" id="IPR013708">
    <property type="entry name" value="Shikimate_DH-bd_N"/>
</dbReference>
<dbReference type="RefSeq" id="WP_012383121.1">
    <property type="nucleotide sequence ID" value="NC_010581.1"/>
</dbReference>
<evidence type="ECO:0000256" key="7">
    <source>
        <dbReference type="ARBA" id="ARBA00049442"/>
    </source>
</evidence>
<dbReference type="InterPro" id="IPR046346">
    <property type="entry name" value="Aminoacid_DH-like_N_sf"/>
</dbReference>
<dbReference type="STRING" id="395963.Bind_0104"/>
<accession>B2IBP1</accession>
<dbReference type="Gene3D" id="3.40.50.10860">
    <property type="entry name" value="Leucine Dehydrogenase, chain A, domain 1"/>
    <property type="match status" value="1"/>
</dbReference>
<reference evidence="13" key="1">
    <citation type="submission" date="2008-03" db="EMBL/GenBank/DDBJ databases">
        <title>Complete sequence of chromosome of Beijerinckia indica subsp. indica ATCC 9039.</title>
        <authorList>
            <consortium name="US DOE Joint Genome Institute"/>
            <person name="Copeland A."/>
            <person name="Lucas S."/>
            <person name="Lapidus A."/>
            <person name="Glavina del Rio T."/>
            <person name="Dalin E."/>
            <person name="Tice H."/>
            <person name="Bruce D."/>
            <person name="Goodwin L."/>
            <person name="Pitluck S."/>
            <person name="LaButti K."/>
            <person name="Schmutz J."/>
            <person name="Larimer F."/>
            <person name="Land M."/>
            <person name="Hauser L."/>
            <person name="Kyrpides N."/>
            <person name="Mikhailova N."/>
            <person name="Dunfield P.F."/>
            <person name="Dedysh S.N."/>
            <person name="Liesack W."/>
            <person name="Saw J.H."/>
            <person name="Alam M."/>
            <person name="Chen Y."/>
            <person name="Murrell J.C."/>
            <person name="Richardson P."/>
        </authorList>
    </citation>
    <scope>NUCLEOTIDE SEQUENCE [LARGE SCALE GENOMIC DNA]</scope>
    <source>
        <strain evidence="13">ATCC 9039 / DSM 1715 / NCIMB 8712</strain>
    </source>
</reference>
<evidence type="ECO:0000256" key="6">
    <source>
        <dbReference type="ARBA" id="ARBA00023141"/>
    </source>
</evidence>
<evidence type="ECO:0000256" key="5">
    <source>
        <dbReference type="ARBA" id="ARBA00023002"/>
    </source>
</evidence>
<feature type="domain" description="Quinate/shikimate 5-dehydrogenase/glutamyl-tRNA reductase" evidence="9">
    <location>
        <begin position="119"/>
        <end position="198"/>
    </location>
</feature>
<protein>
    <recommendedName>
        <fullName evidence="2 8">Shikimate dehydrogenase (NADP(+))</fullName>
        <shortName evidence="8">SDH</shortName>
        <ecNumber evidence="2 8">1.1.1.25</ecNumber>
    </recommendedName>
</protein>
<feature type="binding site" evidence="8">
    <location>
        <position position="255"/>
    </location>
    <ligand>
        <name>shikimate</name>
        <dbReference type="ChEBI" id="CHEBI:36208"/>
    </ligand>
</feature>
<comment type="function">
    <text evidence="8">Involved in the biosynthesis of the chorismate, which leads to the biosynthesis of aromatic amino acids. Catalyzes the reversible NADPH linked reduction of 3-dehydroshikimate (DHSA) to yield shikimate (SA).</text>
</comment>
<organism evidence="12 13">
    <name type="scientific">Beijerinckia indica subsp. indica (strain ATCC 9039 / DSM 1715 / NCIMB 8712)</name>
    <dbReference type="NCBI Taxonomy" id="395963"/>
    <lineage>
        <taxon>Bacteria</taxon>
        <taxon>Pseudomonadati</taxon>
        <taxon>Pseudomonadota</taxon>
        <taxon>Alphaproteobacteria</taxon>
        <taxon>Hyphomicrobiales</taxon>
        <taxon>Beijerinckiaceae</taxon>
        <taxon>Beijerinckia</taxon>
    </lineage>
</organism>
<dbReference type="GO" id="GO:0019632">
    <property type="term" value="P:shikimate metabolic process"/>
    <property type="evidence" value="ECO:0007669"/>
    <property type="project" value="InterPro"/>
</dbReference>
<dbReference type="UniPathway" id="UPA00053">
    <property type="reaction ID" value="UER00087"/>
</dbReference>
<dbReference type="Pfam" id="PF08501">
    <property type="entry name" value="Shikimate_dh_N"/>
    <property type="match status" value="1"/>
</dbReference>
<evidence type="ECO:0000313" key="13">
    <source>
        <dbReference type="Proteomes" id="UP000001695"/>
    </source>
</evidence>
<evidence type="ECO:0000259" key="10">
    <source>
        <dbReference type="Pfam" id="PF08501"/>
    </source>
</evidence>
<dbReference type="Proteomes" id="UP000001695">
    <property type="component" value="Chromosome"/>
</dbReference>
<sequence>MSEHHFLSLLTGSFSTPSDDNPTVAMVEAAYRHHGINARYINCDVKKDNLADAIRGAKAMEWIGFNCSMPHKVAVIDHLDGLAESAAIIGAVNCVVIADGKLTGHNTDGQGFLTSLQSVTDPKDKRITLLGAGGAARAIAVELALAGATHIGIVNRDQSRGESLAKLISEKTKAKADFIPWTSGYRVPETTDVLVNATSIGLGDAEALPDIDTGSLRKGMIVADVIFNPPRTHLLRKAEEQGAVTLDGLGMLVNQGRVGIKLWTGKDVEASVMHATLATLFGVA</sequence>
<feature type="domain" description="SDH C-terminal" evidence="11">
    <location>
        <begin position="248"/>
        <end position="277"/>
    </location>
</feature>
<evidence type="ECO:0000256" key="8">
    <source>
        <dbReference type="HAMAP-Rule" id="MF_00222"/>
    </source>
</evidence>
<evidence type="ECO:0000259" key="11">
    <source>
        <dbReference type="Pfam" id="PF18317"/>
    </source>
</evidence>
<comment type="pathway">
    <text evidence="1 8">Metabolic intermediate biosynthesis; chorismate biosynthesis; chorismate from D-erythrose 4-phosphate and phosphoenolpyruvate: step 4/7.</text>
</comment>
<evidence type="ECO:0000259" key="9">
    <source>
        <dbReference type="Pfam" id="PF01488"/>
    </source>
</evidence>
<feature type="binding site" evidence="8">
    <location>
        <position position="68"/>
    </location>
    <ligand>
        <name>shikimate</name>
        <dbReference type="ChEBI" id="CHEBI:36208"/>
    </ligand>
</feature>
<dbReference type="InterPro" id="IPR041121">
    <property type="entry name" value="SDH_C"/>
</dbReference>
<feature type="binding site" evidence="8">
    <location>
        <position position="93"/>
    </location>
    <ligand>
        <name>shikimate</name>
        <dbReference type="ChEBI" id="CHEBI:36208"/>
    </ligand>
</feature>
<comment type="similarity">
    <text evidence="8">Belongs to the shikimate dehydrogenase family.</text>
</comment>
<dbReference type="GO" id="GO:0009423">
    <property type="term" value="P:chorismate biosynthetic process"/>
    <property type="evidence" value="ECO:0007669"/>
    <property type="project" value="UniProtKB-UniRule"/>
</dbReference>
<dbReference type="eggNOG" id="COG0169">
    <property type="taxonomic scope" value="Bacteria"/>
</dbReference>
<feature type="binding site" evidence="8">
    <location>
        <position position="225"/>
    </location>
    <ligand>
        <name>NADP(+)</name>
        <dbReference type="ChEBI" id="CHEBI:58349"/>
    </ligand>
</feature>
<proteinExistence type="inferred from homology"/>
<feature type="binding site" evidence="8">
    <location>
        <position position="84"/>
    </location>
    <ligand>
        <name>NADP(+)</name>
        <dbReference type="ChEBI" id="CHEBI:58349"/>
    </ligand>
</feature>
<reference evidence="12 13" key="2">
    <citation type="journal article" date="2010" name="J. Bacteriol.">
        <title>Complete genome sequence of Beijerinckia indica subsp. indica.</title>
        <authorList>
            <person name="Tamas I."/>
            <person name="Dedysh S.N."/>
            <person name="Liesack W."/>
            <person name="Stott M.B."/>
            <person name="Alam M."/>
            <person name="Murrell J.C."/>
            <person name="Dunfield P.F."/>
        </authorList>
    </citation>
    <scope>NUCLEOTIDE SEQUENCE [LARGE SCALE GENOMIC DNA]</scope>
    <source>
        <strain evidence="13">ATCC 9039 / DSM 1715 / NCIMB 8712</strain>
    </source>
</reference>
<dbReference type="Pfam" id="PF18317">
    <property type="entry name" value="SDH_C"/>
    <property type="match status" value="1"/>
</dbReference>
<evidence type="ECO:0000256" key="1">
    <source>
        <dbReference type="ARBA" id="ARBA00004871"/>
    </source>
</evidence>
<dbReference type="EC" id="1.1.1.25" evidence="2 8"/>
<dbReference type="HAMAP" id="MF_00222">
    <property type="entry name" value="Shikimate_DH_AroE"/>
    <property type="match status" value="1"/>
</dbReference>
<evidence type="ECO:0000256" key="3">
    <source>
        <dbReference type="ARBA" id="ARBA00022605"/>
    </source>
</evidence>
<dbReference type="SUPFAM" id="SSF53223">
    <property type="entry name" value="Aminoacid dehydrogenase-like, N-terminal domain"/>
    <property type="match status" value="1"/>
</dbReference>
<keyword evidence="4 8" id="KW-0521">NADP</keyword>
<keyword evidence="5 8" id="KW-0560">Oxidoreductase</keyword>
<feature type="domain" description="Shikimate dehydrogenase substrate binding N-terminal" evidence="10">
    <location>
        <begin position="25"/>
        <end position="95"/>
    </location>
</feature>
<dbReference type="PANTHER" id="PTHR21089:SF1">
    <property type="entry name" value="BIFUNCTIONAL 3-DEHYDROQUINATE DEHYDRATASE_SHIKIMATE DEHYDROGENASE, CHLOROPLASTIC"/>
    <property type="match status" value="1"/>
</dbReference>
<dbReference type="NCBIfam" id="TIGR00507">
    <property type="entry name" value="aroE"/>
    <property type="match status" value="1"/>
</dbReference>
<dbReference type="PANTHER" id="PTHR21089">
    <property type="entry name" value="SHIKIMATE DEHYDROGENASE"/>
    <property type="match status" value="1"/>
</dbReference>
<dbReference type="InterPro" id="IPR036291">
    <property type="entry name" value="NAD(P)-bd_dom_sf"/>
</dbReference>
<dbReference type="GO" id="GO:0050661">
    <property type="term" value="F:NADP binding"/>
    <property type="evidence" value="ECO:0007669"/>
    <property type="project" value="InterPro"/>
</dbReference>
<feature type="binding site" evidence="8">
    <location>
        <position position="248"/>
    </location>
    <ligand>
        <name>NADP(+)</name>
        <dbReference type="ChEBI" id="CHEBI:58349"/>
    </ligand>
</feature>
<dbReference type="AlphaFoldDB" id="B2IBP1"/>
<dbReference type="InterPro" id="IPR022893">
    <property type="entry name" value="Shikimate_DH_fam"/>
</dbReference>
<name>B2IBP1_BEII9</name>
<dbReference type="GO" id="GO:0004764">
    <property type="term" value="F:shikimate 3-dehydrogenase (NADP+) activity"/>
    <property type="evidence" value="ECO:0007669"/>
    <property type="project" value="UniProtKB-UniRule"/>
</dbReference>
<gene>
    <name evidence="8" type="primary">aroE</name>
    <name evidence="12" type="ordered locus">Bind_0104</name>
</gene>
<keyword evidence="3 8" id="KW-0028">Amino-acid biosynthesis</keyword>
<keyword evidence="13" id="KW-1185">Reference proteome</keyword>
<feature type="binding site" evidence="8">
    <location>
        <begin position="131"/>
        <end position="135"/>
    </location>
    <ligand>
        <name>NADP(+)</name>
        <dbReference type="ChEBI" id="CHEBI:58349"/>
    </ligand>
</feature>
<dbReference type="EMBL" id="CP001016">
    <property type="protein sequence ID" value="ACB93763.1"/>
    <property type="molecule type" value="Genomic_DNA"/>
</dbReference>
<dbReference type="InterPro" id="IPR006151">
    <property type="entry name" value="Shikm_DH/Glu-tRNA_Rdtase"/>
</dbReference>
<evidence type="ECO:0000313" key="12">
    <source>
        <dbReference type="EMBL" id="ACB93763.1"/>
    </source>
</evidence>
<dbReference type="OrthoDB" id="7873617at2"/>
<comment type="subunit">
    <text evidence="8">Homodimer.</text>
</comment>
<dbReference type="HOGENOM" id="CLU_044063_4_4_5"/>
<dbReference type="CDD" id="cd01065">
    <property type="entry name" value="NAD_bind_Shikimate_DH"/>
    <property type="match status" value="1"/>
</dbReference>